<dbReference type="CDD" id="cd00075">
    <property type="entry name" value="HATPase"/>
    <property type="match status" value="1"/>
</dbReference>
<comment type="caution">
    <text evidence="11">The sequence shown here is derived from an EMBL/GenBank/DDBJ whole genome shotgun (WGS) entry which is preliminary data.</text>
</comment>
<feature type="domain" description="Histidine kinase" evidence="9">
    <location>
        <begin position="428"/>
        <end position="641"/>
    </location>
</feature>
<dbReference type="AlphaFoldDB" id="A0A2S6G4H6"/>
<keyword evidence="7" id="KW-1133">Transmembrane helix</keyword>
<evidence type="ECO:0000256" key="6">
    <source>
        <dbReference type="ARBA" id="ARBA00023012"/>
    </source>
</evidence>
<keyword evidence="3" id="KW-0597">Phosphoprotein</keyword>
<keyword evidence="5 11" id="KW-0418">Kinase</keyword>
<feature type="signal peptide" evidence="8">
    <location>
        <begin position="1"/>
        <end position="31"/>
    </location>
</feature>
<gene>
    <name evidence="11" type="ORF">B0H24_102161</name>
    <name evidence="10" type="ORF">BY455_12261</name>
</gene>
<dbReference type="InterPro" id="IPR011622">
    <property type="entry name" value="7TMR_DISM_rcpt_extracell_dom2"/>
</dbReference>
<proteinExistence type="predicted"/>
<feature type="transmembrane region" description="Helical" evidence="7">
    <location>
        <begin position="344"/>
        <end position="366"/>
    </location>
</feature>
<dbReference type="Pfam" id="PF00512">
    <property type="entry name" value="HisKA"/>
    <property type="match status" value="1"/>
</dbReference>
<sequence length="641" mass="72032">MQAILPVQTRRPIKGWLLFFLVLFLPTHSTAADTKPRMLGPDIPYSVIKDTHSRLTVEQAAQALESTPATETTTLSQGYVPDTFWLKFELPPALFDGQARWLELGPNFIDDIRLYYRPKGSTQSWTLKQTGDLRLGQSDIDYRNPVFIVPPPEHQNGYEAIIRVQSSSTTILQATLWQPDKFLNHATATTSFWSFYFGLVTISSILAIILAVVLGGRLLWSVAAFSVTYVFVASIQGYINWLMPSLGVPLQHYLTSALTLTSYVLLLWLCVETVDMKRHLPWAYRITMTIGAITLLLMVLIPLDLYGLAVKIQALFYLPTSLIFIGSVFYVWHLDRYRPSTLLLGLSPLTCITGSLLGLFSAFGWIPFKTEIYVIWQYALLVNMLLVMSIAVYRVREKKLEELEKHQLASELKAERDASFHQRQFMGMVSHEFRTPLAVISGSLENLRYLESDNQDRTPRYNKIQRATDRLVQLTDNCLADARLAADNLYLDPQPANLFEVIESAAALVELTDTHKLILSTEGQPSDQFPDSQCTAIIDTALMRIAFSNVIDNAVKHSAGGTIQVDCSRRDGRIAVSICDQGPGIDEENAEQIFERYRRGTHSNRGAGLGLYVARQIARAHEGDLKLLSSSSEGSCFAFFL</sequence>
<dbReference type="EMBL" id="PTIT01000022">
    <property type="protein sequence ID" value="PPK50670.1"/>
    <property type="molecule type" value="Genomic_DNA"/>
</dbReference>
<feature type="chain" id="PRO_5015590247" description="histidine kinase" evidence="8">
    <location>
        <begin position="32"/>
        <end position="641"/>
    </location>
</feature>
<dbReference type="EC" id="2.7.13.3" evidence="2"/>
<feature type="transmembrane region" description="Helical" evidence="7">
    <location>
        <begin position="251"/>
        <end position="270"/>
    </location>
</feature>
<feature type="transmembrane region" description="Helical" evidence="7">
    <location>
        <begin position="314"/>
        <end position="332"/>
    </location>
</feature>
<dbReference type="Proteomes" id="UP000239446">
    <property type="component" value="Unassembled WGS sequence"/>
</dbReference>
<evidence type="ECO:0000256" key="5">
    <source>
        <dbReference type="ARBA" id="ARBA00022777"/>
    </source>
</evidence>
<dbReference type="InterPro" id="IPR003661">
    <property type="entry name" value="HisK_dim/P_dom"/>
</dbReference>
<dbReference type="EMBL" id="PTIU01000021">
    <property type="protein sequence ID" value="PPK54008.1"/>
    <property type="molecule type" value="Genomic_DNA"/>
</dbReference>
<dbReference type="Pfam" id="PF07696">
    <property type="entry name" value="7TMR-DISMED2"/>
    <property type="match status" value="1"/>
</dbReference>
<dbReference type="SUPFAM" id="SSF55874">
    <property type="entry name" value="ATPase domain of HSP90 chaperone/DNA topoisomerase II/histidine kinase"/>
    <property type="match status" value="1"/>
</dbReference>
<evidence type="ECO:0000256" key="4">
    <source>
        <dbReference type="ARBA" id="ARBA00022679"/>
    </source>
</evidence>
<dbReference type="Pfam" id="PF02518">
    <property type="entry name" value="HATPase_c"/>
    <property type="match status" value="1"/>
</dbReference>
<dbReference type="Gene3D" id="2.60.40.2380">
    <property type="match status" value="1"/>
</dbReference>
<feature type="transmembrane region" description="Helical" evidence="7">
    <location>
        <begin position="218"/>
        <end position="239"/>
    </location>
</feature>
<dbReference type="GO" id="GO:0000155">
    <property type="term" value="F:phosphorelay sensor kinase activity"/>
    <property type="evidence" value="ECO:0007669"/>
    <property type="project" value="InterPro"/>
</dbReference>
<keyword evidence="8" id="KW-0732">Signal</keyword>
<evidence type="ECO:0000313" key="11">
    <source>
        <dbReference type="EMBL" id="PPK54008.1"/>
    </source>
</evidence>
<evidence type="ECO:0000313" key="10">
    <source>
        <dbReference type="EMBL" id="PPK50670.1"/>
    </source>
</evidence>
<evidence type="ECO:0000256" key="8">
    <source>
        <dbReference type="SAM" id="SignalP"/>
    </source>
</evidence>
<dbReference type="PRINTS" id="PR00344">
    <property type="entry name" value="BCTRLSENSOR"/>
</dbReference>
<evidence type="ECO:0000256" key="3">
    <source>
        <dbReference type="ARBA" id="ARBA00022553"/>
    </source>
</evidence>
<evidence type="ECO:0000256" key="7">
    <source>
        <dbReference type="SAM" id="Phobius"/>
    </source>
</evidence>
<keyword evidence="4" id="KW-0808">Transferase</keyword>
<dbReference type="InterPro" id="IPR036890">
    <property type="entry name" value="HATPase_C_sf"/>
</dbReference>
<dbReference type="Gene3D" id="1.10.287.130">
    <property type="match status" value="1"/>
</dbReference>
<organism evidence="11 12">
    <name type="scientific">Marinobacter persicus</name>
    <dbReference type="NCBI Taxonomy" id="930118"/>
    <lineage>
        <taxon>Bacteria</taxon>
        <taxon>Pseudomonadati</taxon>
        <taxon>Pseudomonadota</taxon>
        <taxon>Gammaproteobacteria</taxon>
        <taxon>Pseudomonadales</taxon>
        <taxon>Marinobacteraceae</taxon>
        <taxon>Marinobacter</taxon>
    </lineage>
</organism>
<dbReference type="PANTHER" id="PTHR43711">
    <property type="entry name" value="TWO-COMPONENT HISTIDINE KINASE"/>
    <property type="match status" value="1"/>
</dbReference>
<name>A0A2S6G4H6_9GAMM</name>
<evidence type="ECO:0000256" key="1">
    <source>
        <dbReference type="ARBA" id="ARBA00000085"/>
    </source>
</evidence>
<dbReference type="InterPro" id="IPR036097">
    <property type="entry name" value="HisK_dim/P_sf"/>
</dbReference>
<feature type="transmembrane region" description="Helical" evidence="7">
    <location>
        <begin position="372"/>
        <end position="393"/>
    </location>
</feature>
<dbReference type="SMART" id="SM00388">
    <property type="entry name" value="HisKA"/>
    <property type="match status" value="1"/>
</dbReference>
<dbReference type="InterPro" id="IPR003594">
    <property type="entry name" value="HATPase_dom"/>
</dbReference>
<dbReference type="SMART" id="SM00387">
    <property type="entry name" value="HATPase_c"/>
    <property type="match status" value="1"/>
</dbReference>
<keyword evidence="7" id="KW-0812">Transmembrane</keyword>
<protein>
    <recommendedName>
        <fullName evidence="2">histidine kinase</fullName>
        <ecNumber evidence="2">2.7.13.3</ecNumber>
    </recommendedName>
</protein>
<dbReference type="PANTHER" id="PTHR43711:SF1">
    <property type="entry name" value="HISTIDINE KINASE 1"/>
    <property type="match status" value="1"/>
</dbReference>
<dbReference type="CDD" id="cd00082">
    <property type="entry name" value="HisKA"/>
    <property type="match status" value="1"/>
</dbReference>
<dbReference type="InterPro" id="IPR005467">
    <property type="entry name" value="His_kinase_dom"/>
</dbReference>
<evidence type="ECO:0000313" key="13">
    <source>
        <dbReference type="Proteomes" id="UP000239648"/>
    </source>
</evidence>
<accession>A0A2S6G4H6</accession>
<dbReference type="PROSITE" id="PS50109">
    <property type="entry name" value="HIS_KIN"/>
    <property type="match status" value="1"/>
</dbReference>
<evidence type="ECO:0000313" key="12">
    <source>
        <dbReference type="Proteomes" id="UP000239446"/>
    </source>
</evidence>
<evidence type="ECO:0000259" key="9">
    <source>
        <dbReference type="PROSITE" id="PS50109"/>
    </source>
</evidence>
<dbReference type="SUPFAM" id="SSF47384">
    <property type="entry name" value="Homodimeric domain of signal transducing histidine kinase"/>
    <property type="match status" value="1"/>
</dbReference>
<feature type="transmembrane region" description="Helical" evidence="7">
    <location>
        <begin position="193"/>
        <end position="213"/>
    </location>
</feature>
<dbReference type="Proteomes" id="UP000239648">
    <property type="component" value="Unassembled WGS sequence"/>
</dbReference>
<dbReference type="InterPro" id="IPR050736">
    <property type="entry name" value="Sensor_HK_Regulatory"/>
</dbReference>
<evidence type="ECO:0000256" key="2">
    <source>
        <dbReference type="ARBA" id="ARBA00012438"/>
    </source>
</evidence>
<keyword evidence="7" id="KW-0472">Membrane</keyword>
<reference evidence="11 12" key="2">
    <citation type="submission" date="2018-02" db="EMBL/GenBank/DDBJ databases">
        <title>Subsurface microbial communities from deep shales in Ohio and West Virginia, USA.</title>
        <authorList>
            <person name="Wrighton K."/>
        </authorList>
    </citation>
    <scope>NUCLEOTIDE SEQUENCE [LARGE SCALE GENOMIC DNA]</scope>
    <source>
        <strain evidence="11 12">UTICA-S1B9</strain>
    </source>
</reference>
<keyword evidence="6" id="KW-0902">Two-component regulatory system</keyword>
<dbReference type="InterPro" id="IPR004358">
    <property type="entry name" value="Sig_transdc_His_kin-like_C"/>
</dbReference>
<feature type="transmembrane region" description="Helical" evidence="7">
    <location>
        <begin position="282"/>
        <end position="302"/>
    </location>
</feature>
<reference evidence="10 13" key="1">
    <citation type="submission" date="2018-02" db="EMBL/GenBank/DDBJ databases">
        <title>Deep subsurface shale carbon reservoir microbial communities from Ohio and West Virginia, USA.</title>
        <authorList>
            <person name="Wrighton K."/>
        </authorList>
    </citation>
    <scope>NUCLEOTIDE SEQUENCE [LARGE SCALE GENOMIC DNA]</scope>
    <source>
        <strain evidence="10 13">UTICA-S1B6</strain>
    </source>
</reference>
<comment type="catalytic activity">
    <reaction evidence="1">
        <text>ATP + protein L-histidine = ADP + protein N-phospho-L-histidine.</text>
        <dbReference type="EC" id="2.7.13.3"/>
    </reaction>
</comment>
<dbReference type="Gene3D" id="3.30.565.10">
    <property type="entry name" value="Histidine kinase-like ATPase, C-terminal domain"/>
    <property type="match status" value="1"/>
</dbReference>
<keyword evidence="13" id="KW-1185">Reference proteome</keyword>